<comment type="function">
    <text evidence="21">Acts as an acyl-protein thioesterase. Hydrolyzes fatty acids from S-acylated cysteine residues in proteins such as trimeric G alpha proteins or HRAS. Acts as a palmitoyl thioesterase that catalyzes depalmitoylation of proteins, such as ADRB2, KCNMA1 and SQSTM1. Acts as a negative regulator of autophagy by mediating palmitoylation of SQSTM1, decreasing affinity between SQSTM1 and ATG8 proteins and recruitment of ubiquitinated cargo proteins to autophagosomes. Acts as a lysophospholipase and hydrolyzes lysophosphatidylcholine (lyso-PC). Also hydrolyzes lysophosphatidylethanolamine (lyso-PE), lysophosphatidylinositol (lyso-PI) and lysophosphatidylserine (lyso-PS). Has much higher thioesterase activity than lysophospholipase activity. Contributes to the production of lysophosphatidic acid (LPA) during blood coagulation by recognizing and cleaving plasma phospholipids to generate lysophospholipids which in turn act as substrates for ENPP2 to produce LPA.</text>
</comment>
<keyword evidence="17" id="KW-0539">Nucleus</keyword>
<comment type="catalytic activity">
    <reaction evidence="24">
        <text>1-hexadecanoyl-sn-glycero-3-phosphocholine + H2O = sn-glycerol 3-phosphocholine + hexadecanoate + H(+)</text>
        <dbReference type="Rhea" id="RHEA:40435"/>
        <dbReference type="ChEBI" id="CHEBI:7896"/>
        <dbReference type="ChEBI" id="CHEBI:15377"/>
        <dbReference type="ChEBI" id="CHEBI:15378"/>
        <dbReference type="ChEBI" id="CHEBI:16870"/>
        <dbReference type="ChEBI" id="CHEBI:72998"/>
    </reaction>
    <physiologicalReaction direction="left-to-right" evidence="24">
        <dbReference type="Rhea" id="RHEA:40436"/>
    </physiologicalReaction>
</comment>
<dbReference type="OMA" id="QEMMDIM"/>
<evidence type="ECO:0000259" key="26">
    <source>
        <dbReference type="Pfam" id="PF02230"/>
    </source>
</evidence>
<reference evidence="27" key="2">
    <citation type="submission" date="2025-08" db="UniProtKB">
        <authorList>
            <consortium name="Ensembl"/>
        </authorList>
    </citation>
    <scope>IDENTIFICATION</scope>
</reference>
<evidence type="ECO:0000256" key="17">
    <source>
        <dbReference type="ARBA" id="ARBA00023242"/>
    </source>
</evidence>
<evidence type="ECO:0000313" key="27">
    <source>
        <dbReference type="Ensembl" id="ENSCHIP00000014161.1"/>
    </source>
</evidence>
<dbReference type="GO" id="GO:0031965">
    <property type="term" value="C:nuclear membrane"/>
    <property type="evidence" value="ECO:0007669"/>
    <property type="project" value="UniProtKB-SubCell"/>
</dbReference>
<evidence type="ECO:0000256" key="10">
    <source>
        <dbReference type="ARBA" id="ARBA00022490"/>
    </source>
</evidence>
<dbReference type="GO" id="GO:0006631">
    <property type="term" value="P:fatty acid metabolic process"/>
    <property type="evidence" value="ECO:0007669"/>
    <property type="project" value="UniProtKB-KW"/>
</dbReference>
<evidence type="ECO:0000256" key="20">
    <source>
        <dbReference type="ARBA" id="ARBA00042324"/>
    </source>
</evidence>
<keyword evidence="25" id="KW-0732">Signal</keyword>
<dbReference type="AlphaFoldDB" id="A0A452EQL4"/>
<feature type="domain" description="Phospholipase/carboxylesterase/thioesterase" evidence="26">
    <location>
        <begin position="10"/>
        <end position="92"/>
    </location>
</feature>
<dbReference type="EMBL" id="LWLT01000012">
    <property type="status" value="NOT_ANNOTATED_CDS"/>
    <property type="molecule type" value="Genomic_DNA"/>
</dbReference>
<evidence type="ECO:0000256" key="12">
    <source>
        <dbReference type="ARBA" id="ARBA00022824"/>
    </source>
</evidence>
<dbReference type="Gene3D" id="3.40.50.1820">
    <property type="entry name" value="alpha/beta hydrolase"/>
    <property type="match status" value="2"/>
</dbReference>
<reference evidence="27" key="3">
    <citation type="submission" date="2025-09" db="UniProtKB">
        <authorList>
            <consortium name="Ensembl"/>
        </authorList>
    </citation>
    <scope>IDENTIFICATION</scope>
</reference>
<keyword evidence="28" id="KW-1185">Reference proteome</keyword>
<organism evidence="27 28">
    <name type="scientific">Capra hircus</name>
    <name type="common">Goat</name>
    <dbReference type="NCBI Taxonomy" id="9925"/>
    <lineage>
        <taxon>Eukaryota</taxon>
        <taxon>Metazoa</taxon>
        <taxon>Chordata</taxon>
        <taxon>Craniata</taxon>
        <taxon>Vertebrata</taxon>
        <taxon>Euteleostomi</taxon>
        <taxon>Mammalia</taxon>
        <taxon>Eutheria</taxon>
        <taxon>Laurasiatheria</taxon>
        <taxon>Artiodactyla</taxon>
        <taxon>Ruminantia</taxon>
        <taxon>Pecora</taxon>
        <taxon>Bovidae</taxon>
        <taxon>Caprinae</taxon>
        <taxon>Capra</taxon>
    </lineage>
</organism>
<dbReference type="GO" id="GO:0052689">
    <property type="term" value="F:carboxylic ester hydrolase activity"/>
    <property type="evidence" value="ECO:0007669"/>
    <property type="project" value="TreeGrafter"/>
</dbReference>
<evidence type="ECO:0000256" key="1">
    <source>
        <dbReference type="ARBA" id="ARBA00004126"/>
    </source>
</evidence>
<evidence type="ECO:0000256" key="16">
    <source>
        <dbReference type="ARBA" id="ARBA00023136"/>
    </source>
</evidence>
<evidence type="ECO:0000256" key="19">
    <source>
        <dbReference type="ARBA" id="ARBA00042319"/>
    </source>
</evidence>
<keyword evidence="13" id="KW-0276">Fatty acid metabolism</keyword>
<dbReference type="InterPro" id="IPR003140">
    <property type="entry name" value="PLipase/COase/thioEstase"/>
</dbReference>
<keyword evidence="14" id="KW-0007">Acetylation</keyword>
<evidence type="ECO:0000256" key="13">
    <source>
        <dbReference type="ARBA" id="ARBA00022832"/>
    </source>
</evidence>
<keyword evidence="15" id="KW-0443">Lipid metabolism</keyword>
<evidence type="ECO:0000256" key="3">
    <source>
        <dbReference type="ARBA" id="ARBA00004240"/>
    </source>
</evidence>
<feature type="signal peptide" evidence="25">
    <location>
        <begin position="1"/>
        <end position="21"/>
    </location>
</feature>
<dbReference type="Ensembl" id="ENSCHIT00000021955.1">
    <property type="protein sequence ID" value="ENSCHIP00000014161.1"/>
    <property type="gene ID" value="ENSCHIG00000015298.1"/>
</dbReference>
<dbReference type="GO" id="GO:0005886">
    <property type="term" value="C:plasma membrane"/>
    <property type="evidence" value="ECO:0007669"/>
    <property type="project" value="UniProtKB-SubCell"/>
</dbReference>
<keyword evidence="12" id="KW-0256">Endoplasmic reticulum</keyword>
<evidence type="ECO:0000256" key="14">
    <source>
        <dbReference type="ARBA" id="ARBA00022990"/>
    </source>
</evidence>
<dbReference type="Proteomes" id="UP000291000">
    <property type="component" value="Chromosome 9"/>
</dbReference>
<dbReference type="STRING" id="9925.ENSCHIP00000014161"/>
<dbReference type="InterPro" id="IPR029058">
    <property type="entry name" value="AB_hydrolase_fold"/>
</dbReference>
<dbReference type="GO" id="GO:0005783">
    <property type="term" value="C:endoplasmic reticulum"/>
    <property type="evidence" value="ECO:0007669"/>
    <property type="project" value="UniProtKB-SubCell"/>
</dbReference>
<keyword evidence="16" id="KW-0472">Membrane</keyword>
<dbReference type="InterPro" id="IPR050565">
    <property type="entry name" value="LYPA1-2/EST-like"/>
</dbReference>
<evidence type="ECO:0000256" key="9">
    <source>
        <dbReference type="ARBA" id="ARBA00022475"/>
    </source>
</evidence>
<feature type="domain" description="Phospholipase/carboxylesterase/thioesterase" evidence="26">
    <location>
        <begin position="106"/>
        <end position="180"/>
    </location>
</feature>
<evidence type="ECO:0000313" key="28">
    <source>
        <dbReference type="Proteomes" id="UP000291000"/>
    </source>
</evidence>
<proteinExistence type="inferred from homology"/>
<evidence type="ECO:0000256" key="4">
    <source>
        <dbReference type="ARBA" id="ARBA00004496"/>
    </source>
</evidence>
<comment type="subunit">
    <text evidence="6">Homodimer.</text>
</comment>
<evidence type="ECO:0000256" key="5">
    <source>
        <dbReference type="ARBA" id="ARBA00006499"/>
    </source>
</evidence>
<evidence type="ECO:0000256" key="22">
    <source>
        <dbReference type="ARBA" id="ARBA00047337"/>
    </source>
</evidence>
<comment type="catalytic activity">
    <reaction evidence="22">
        <text>S-hexadecanoyl-L-cysteinyl-[protein] + H2O = L-cysteinyl-[protein] + hexadecanoate + H(+)</text>
        <dbReference type="Rhea" id="RHEA:19233"/>
        <dbReference type="Rhea" id="RHEA-COMP:10131"/>
        <dbReference type="Rhea" id="RHEA-COMP:11032"/>
        <dbReference type="ChEBI" id="CHEBI:7896"/>
        <dbReference type="ChEBI" id="CHEBI:15377"/>
        <dbReference type="ChEBI" id="CHEBI:15378"/>
        <dbReference type="ChEBI" id="CHEBI:29950"/>
        <dbReference type="ChEBI" id="CHEBI:74151"/>
        <dbReference type="EC" id="3.1.2.22"/>
    </reaction>
</comment>
<reference evidence="27 28" key="1">
    <citation type="submission" date="2016-04" db="EMBL/GenBank/DDBJ databases">
        <title>Polished mammalian reference genomes with single-molecule sequencing and chromosome conformation capture applied to the Capra hircus genome.</title>
        <authorList>
            <person name="Bickhart D.M."/>
            <person name="Koren S."/>
            <person name="Rosen B."/>
            <person name="Hastie A."/>
            <person name="Liachko I."/>
            <person name="Sullivan S.T."/>
            <person name="Burton J."/>
            <person name="Sayre B.L."/>
            <person name="Huson H.J."/>
            <person name="Lee J."/>
            <person name="Lam E."/>
            <person name="Kelley C.M."/>
            <person name="Hutchison J.L."/>
            <person name="Zhou Y."/>
            <person name="Sun J."/>
            <person name="Crisa A."/>
            <person name="Schwartz J.C."/>
            <person name="Hammond J.A."/>
            <person name="Schroeder S.G."/>
            <person name="Liu G.E."/>
            <person name="Dunham M."/>
            <person name="Shendure J."/>
            <person name="Sonstegard T.S."/>
            <person name="Phillippy A.M."/>
            <person name="Van Tassell C.P."/>
            <person name="Smith T.P."/>
        </authorList>
    </citation>
    <scope>NUCLEOTIDE SEQUENCE [LARGE SCALE GENOMIC DNA]</scope>
</reference>
<evidence type="ECO:0000256" key="7">
    <source>
        <dbReference type="ARBA" id="ARBA00012423"/>
    </source>
</evidence>
<keyword evidence="9" id="KW-1003">Cell membrane</keyword>
<sequence length="187" mass="20274">LCNNISALLPAIMSAAQKATAAVIFLCGLGDTGHGWAEAFTGIRSVHIKYICPHALVMPVTLHMNMVTPSWFDITGLSPDSLEDETGTKQQEVLYHGTCWLASLLWASFPQGPINGLRRDISILQCHGDLDLLVPLMSGALTAEKLKPLVNPANVTFKTYGGVRHSSCQQEMMDIMQFVGQLLPPAD</sequence>
<dbReference type="EC" id="3.1.2.22" evidence="7"/>
<evidence type="ECO:0000256" key="2">
    <source>
        <dbReference type="ARBA" id="ARBA00004236"/>
    </source>
</evidence>
<evidence type="ECO:0000256" key="18">
    <source>
        <dbReference type="ARBA" id="ARBA00031195"/>
    </source>
</evidence>
<evidence type="ECO:0000256" key="8">
    <source>
        <dbReference type="ARBA" id="ARBA00014923"/>
    </source>
</evidence>
<keyword evidence="11" id="KW-0378">Hydrolase</keyword>
<evidence type="ECO:0000256" key="6">
    <source>
        <dbReference type="ARBA" id="ARBA00011738"/>
    </source>
</evidence>
<keyword evidence="10" id="KW-0963">Cytoplasm</keyword>
<feature type="chain" id="PRO_5018999028" description="Acyl-protein thioesterase 1" evidence="25">
    <location>
        <begin position="22"/>
        <end position="187"/>
    </location>
</feature>
<dbReference type="GO" id="GO:0008474">
    <property type="term" value="F:palmitoyl-(protein) hydrolase activity"/>
    <property type="evidence" value="ECO:0007669"/>
    <property type="project" value="UniProtKB-EC"/>
</dbReference>
<evidence type="ECO:0000256" key="24">
    <source>
        <dbReference type="ARBA" id="ARBA00048656"/>
    </source>
</evidence>
<protein>
    <recommendedName>
        <fullName evidence="8">Acyl-protein thioesterase 1</fullName>
        <ecNumber evidence="7">3.1.2.22</ecNumber>
    </recommendedName>
    <alternativeName>
        <fullName evidence="20">Lysophospholipase 1</fullName>
    </alternativeName>
    <alternativeName>
        <fullName evidence="19">Lysophospholipase I</fullName>
    </alternativeName>
    <alternativeName>
        <fullName evidence="18">Palmitoyl-protein hydrolase</fullName>
    </alternativeName>
</protein>
<dbReference type="Pfam" id="PF02230">
    <property type="entry name" value="Abhydrolase_2"/>
    <property type="match status" value="2"/>
</dbReference>
<accession>A0A452EQL4</accession>
<comment type="subcellular location">
    <subcellularLocation>
        <location evidence="2">Cell membrane</location>
    </subcellularLocation>
    <subcellularLocation>
        <location evidence="4">Cytoplasm</location>
    </subcellularLocation>
    <subcellularLocation>
        <location evidence="3">Endoplasmic reticulum</location>
    </subcellularLocation>
    <subcellularLocation>
        <location evidence="1">Nucleus membrane</location>
    </subcellularLocation>
</comment>
<evidence type="ECO:0000256" key="15">
    <source>
        <dbReference type="ARBA" id="ARBA00023098"/>
    </source>
</evidence>
<evidence type="ECO:0000256" key="25">
    <source>
        <dbReference type="SAM" id="SignalP"/>
    </source>
</evidence>
<dbReference type="SUPFAM" id="SSF53474">
    <property type="entry name" value="alpha/beta-Hydrolases"/>
    <property type="match status" value="1"/>
</dbReference>
<comment type="similarity">
    <text evidence="5">Belongs to the AB hydrolase superfamily. AB hydrolase 2 family.</text>
</comment>
<evidence type="ECO:0000256" key="23">
    <source>
        <dbReference type="ARBA" id="ARBA00048000"/>
    </source>
</evidence>
<evidence type="ECO:0000256" key="11">
    <source>
        <dbReference type="ARBA" id="ARBA00022801"/>
    </source>
</evidence>
<comment type="catalytic activity">
    <reaction evidence="23">
        <text>a 1-(9Z-octadecenoyl)-2-acyl-sn-glycero-3-phosphocholine + H2O = a 2-acyl-sn-glycero-3-phosphocholine + (9Z)-octadecenoate + H(+)</text>
        <dbReference type="Rhea" id="RHEA:41720"/>
        <dbReference type="ChEBI" id="CHEBI:15377"/>
        <dbReference type="ChEBI" id="CHEBI:15378"/>
        <dbReference type="ChEBI" id="CHEBI:30823"/>
        <dbReference type="ChEBI" id="CHEBI:57875"/>
        <dbReference type="ChEBI" id="CHEBI:78421"/>
    </reaction>
    <physiologicalReaction direction="left-to-right" evidence="23">
        <dbReference type="Rhea" id="RHEA:41721"/>
    </physiologicalReaction>
</comment>
<evidence type="ECO:0000256" key="21">
    <source>
        <dbReference type="ARBA" id="ARBA00045255"/>
    </source>
</evidence>
<name>A0A452EQL4_CAPHI</name>
<dbReference type="PANTHER" id="PTHR10655:SF22">
    <property type="entry name" value="ACYL-PROTEIN THIOESTERASE 1"/>
    <property type="match status" value="1"/>
</dbReference>
<dbReference type="PANTHER" id="PTHR10655">
    <property type="entry name" value="LYSOPHOSPHOLIPASE-RELATED"/>
    <property type="match status" value="1"/>
</dbReference>
<dbReference type="GeneTree" id="ENSGT00940000154185"/>